<proteinExistence type="predicted"/>
<evidence type="ECO:0000313" key="2">
    <source>
        <dbReference type="EMBL" id="KAG0007144.1"/>
    </source>
</evidence>
<sequence length="284" mass="31403">MFDEYDELFQAMEVALDTNTKLNTAFFIEIKSENGTSNSLSCLKAPNPSINNTSFLTCMYFATQSTILKSEALEPAIASAQEGSQPLPDVTTIMSFIHLASIDKGFSAQISIAELKNRTLDVAHYLASLGQNLYVNWNQQEVAVIFETTDAEEGLEIPNWLIIFVPIIAVISAILLGSTEYFLDARYTSSLYKAITLPMRLRMNSFAPMLMRSKVGPIEFEGIPVVPSGRRFEADPKNVATLQSENNSSTTTMDDKLFSDKLSFAIEMPSSPVRITFGDNTSDL</sequence>
<reference evidence="2" key="1">
    <citation type="journal article" date="2020" name="Fungal Divers.">
        <title>Resolving the Mortierellaceae phylogeny through synthesis of multi-gene phylogenetics and phylogenomics.</title>
        <authorList>
            <person name="Vandepol N."/>
            <person name="Liber J."/>
            <person name="Desiro A."/>
            <person name="Na H."/>
            <person name="Kennedy M."/>
            <person name="Barry K."/>
            <person name="Grigoriev I.V."/>
            <person name="Miller A.N."/>
            <person name="O'Donnell K."/>
            <person name="Stajich J.E."/>
            <person name="Bonito G."/>
        </authorList>
    </citation>
    <scope>NUCLEOTIDE SEQUENCE</scope>
    <source>
        <strain evidence="2">NRRL 2769</strain>
    </source>
</reference>
<name>A0A9P6MLU7_9FUNG</name>
<evidence type="ECO:0000313" key="3">
    <source>
        <dbReference type="Proteomes" id="UP000703661"/>
    </source>
</evidence>
<feature type="transmembrane region" description="Helical" evidence="1">
    <location>
        <begin position="160"/>
        <end position="183"/>
    </location>
</feature>
<keyword evidence="1" id="KW-0812">Transmembrane</keyword>
<dbReference type="Proteomes" id="UP000703661">
    <property type="component" value="Unassembled WGS sequence"/>
</dbReference>
<evidence type="ECO:0000256" key="1">
    <source>
        <dbReference type="SAM" id="Phobius"/>
    </source>
</evidence>
<dbReference type="EMBL" id="JAAAID010002496">
    <property type="protein sequence ID" value="KAG0007144.1"/>
    <property type="molecule type" value="Genomic_DNA"/>
</dbReference>
<gene>
    <name evidence="2" type="ORF">BGZ80_005003</name>
</gene>
<keyword evidence="1" id="KW-1133">Transmembrane helix</keyword>
<organism evidence="2 3">
    <name type="scientific">Entomortierella chlamydospora</name>
    <dbReference type="NCBI Taxonomy" id="101097"/>
    <lineage>
        <taxon>Eukaryota</taxon>
        <taxon>Fungi</taxon>
        <taxon>Fungi incertae sedis</taxon>
        <taxon>Mucoromycota</taxon>
        <taxon>Mortierellomycotina</taxon>
        <taxon>Mortierellomycetes</taxon>
        <taxon>Mortierellales</taxon>
        <taxon>Mortierellaceae</taxon>
        <taxon>Entomortierella</taxon>
    </lineage>
</organism>
<comment type="caution">
    <text evidence="2">The sequence shown here is derived from an EMBL/GenBank/DDBJ whole genome shotgun (WGS) entry which is preliminary data.</text>
</comment>
<dbReference type="AlphaFoldDB" id="A0A9P6MLU7"/>
<keyword evidence="3" id="KW-1185">Reference proteome</keyword>
<protein>
    <submittedName>
        <fullName evidence="2">Uncharacterized protein</fullName>
    </submittedName>
</protein>
<accession>A0A9P6MLU7</accession>
<keyword evidence="1" id="KW-0472">Membrane</keyword>